<keyword evidence="2" id="KW-0548">Nucleotidyltransferase</keyword>
<feature type="domain" description="Reverse transcriptase" evidence="1">
    <location>
        <begin position="1"/>
        <end position="123"/>
    </location>
</feature>
<dbReference type="PROSITE" id="PS50878">
    <property type="entry name" value="RT_POL"/>
    <property type="match status" value="1"/>
</dbReference>
<evidence type="ECO:0000313" key="2">
    <source>
        <dbReference type="EMBL" id="JAG19588.1"/>
    </source>
</evidence>
<organism evidence="2">
    <name type="scientific">Lygus hesperus</name>
    <name type="common">Western plant bug</name>
    <dbReference type="NCBI Taxonomy" id="30085"/>
    <lineage>
        <taxon>Eukaryota</taxon>
        <taxon>Metazoa</taxon>
        <taxon>Ecdysozoa</taxon>
        <taxon>Arthropoda</taxon>
        <taxon>Hexapoda</taxon>
        <taxon>Insecta</taxon>
        <taxon>Pterygota</taxon>
        <taxon>Neoptera</taxon>
        <taxon>Paraneoptera</taxon>
        <taxon>Hemiptera</taxon>
        <taxon>Heteroptera</taxon>
        <taxon>Panheteroptera</taxon>
        <taxon>Cimicomorpha</taxon>
        <taxon>Miridae</taxon>
        <taxon>Mirini</taxon>
        <taxon>Lygus</taxon>
    </lineage>
</organism>
<dbReference type="InterPro" id="IPR000477">
    <property type="entry name" value="RT_dom"/>
</dbReference>
<evidence type="ECO:0000259" key="1">
    <source>
        <dbReference type="PROSITE" id="PS50878"/>
    </source>
</evidence>
<dbReference type="AlphaFoldDB" id="A0A0A9XLC3"/>
<reference evidence="2" key="2">
    <citation type="submission" date="2014-07" db="EMBL/GenBank/DDBJ databases">
        <authorList>
            <person name="Hull J."/>
        </authorList>
    </citation>
    <scope>NUCLEOTIDE SEQUENCE</scope>
</reference>
<keyword evidence="2" id="KW-0695">RNA-directed DNA polymerase</keyword>
<keyword evidence="2" id="KW-0808">Transferase</keyword>
<dbReference type="Pfam" id="PF00078">
    <property type="entry name" value="RVT_1"/>
    <property type="match status" value="1"/>
</dbReference>
<reference evidence="2" key="1">
    <citation type="journal article" date="2014" name="PLoS ONE">
        <title>Transcriptome-Based Identification of ABC Transporters in the Western Tarnished Plant Bug Lygus hesperus.</title>
        <authorList>
            <person name="Hull J.J."/>
            <person name="Chaney K."/>
            <person name="Geib S.M."/>
            <person name="Fabrick J.A."/>
            <person name="Brent C.S."/>
            <person name="Walsh D."/>
            <person name="Lavine L.C."/>
        </authorList>
    </citation>
    <scope>NUCLEOTIDE SEQUENCE</scope>
</reference>
<sequence length="123" mass="13506">MGVPQGSVLGPFLFLLYINDVFHLNTGGTLIGFADDLTLIFVADSWNSAHNLASHGVSVMLEWFMRNALTANKLKTSYITHSITEAGQPDSSDIHFHVTSSACFSVPCTCPRIKRVDCQRYLG</sequence>
<feature type="non-terminal residue" evidence="2">
    <location>
        <position position="123"/>
    </location>
</feature>
<gene>
    <name evidence="2" type="primary">RTase_74</name>
    <name evidence="2" type="ORF">CM83_104241</name>
</gene>
<protein>
    <submittedName>
        <fullName evidence="2">Putative RNA-directed DNA polymerase from transposon BS</fullName>
    </submittedName>
</protein>
<name>A0A0A9XLC3_LYGHE</name>
<accession>A0A0A9XLC3</accession>
<proteinExistence type="predicted"/>
<dbReference type="GO" id="GO:0003964">
    <property type="term" value="F:RNA-directed DNA polymerase activity"/>
    <property type="evidence" value="ECO:0007669"/>
    <property type="project" value="UniProtKB-KW"/>
</dbReference>
<dbReference type="EMBL" id="GBHO01024016">
    <property type="protein sequence ID" value="JAG19588.1"/>
    <property type="molecule type" value="Transcribed_RNA"/>
</dbReference>